<keyword evidence="3" id="KW-1185">Reference proteome</keyword>
<keyword evidence="1" id="KW-0812">Transmembrane</keyword>
<dbReference type="RefSeq" id="WP_025166065.1">
    <property type="nucleotide sequence ID" value="NZ_AWSQ01000004.1"/>
</dbReference>
<gene>
    <name evidence="2" type="ORF">TMS3_0115225</name>
</gene>
<proteinExistence type="predicted"/>
<dbReference type="InterPro" id="IPR032314">
    <property type="entry name" value="DUF4845"/>
</dbReference>
<dbReference type="Pfam" id="PF16137">
    <property type="entry name" value="DUF4845"/>
    <property type="match status" value="1"/>
</dbReference>
<reference evidence="2 3" key="1">
    <citation type="journal article" date="2014" name="Genome Announc.">
        <title>Draft Genome Sequence of Petroleum Oil-Degrading Marine Bacterium Pseudomonas taeanensis Strain MS-3, Isolated from a Crude Oil-Contaminated Seashore.</title>
        <authorList>
            <person name="Lee S.Y."/>
            <person name="Kim S.H."/>
            <person name="Lee D.G."/>
            <person name="Shin S."/>
            <person name="Yun S.H."/>
            <person name="Choi C.W."/>
            <person name="Chung Y.H."/>
            <person name="Choi J.S."/>
            <person name="Kahng H.Y."/>
            <person name="Kim S.I."/>
        </authorList>
    </citation>
    <scope>NUCLEOTIDE SEQUENCE [LARGE SCALE GENOMIC DNA]</scope>
    <source>
        <strain evidence="2 3">MS-3</strain>
    </source>
</reference>
<evidence type="ECO:0008006" key="4">
    <source>
        <dbReference type="Google" id="ProtNLM"/>
    </source>
</evidence>
<protein>
    <recommendedName>
        <fullName evidence="4">DUF4845 domain-containing protein</fullName>
    </recommendedName>
</protein>
<dbReference type="eggNOG" id="COG4969">
    <property type="taxonomic scope" value="Bacteria"/>
</dbReference>
<evidence type="ECO:0000313" key="3">
    <source>
        <dbReference type="Proteomes" id="UP000030063"/>
    </source>
</evidence>
<dbReference type="EMBL" id="AWSQ01000004">
    <property type="protein sequence ID" value="KFX68838.1"/>
    <property type="molecule type" value="Genomic_DNA"/>
</dbReference>
<dbReference type="OrthoDB" id="5734946at2"/>
<name>A0A0A1YIP3_9PSED</name>
<dbReference type="Proteomes" id="UP000030063">
    <property type="component" value="Unassembled WGS sequence"/>
</dbReference>
<organism evidence="2 3">
    <name type="scientific">Pseudomonas taeanensis MS-3</name>
    <dbReference type="NCBI Taxonomy" id="1395571"/>
    <lineage>
        <taxon>Bacteria</taxon>
        <taxon>Pseudomonadati</taxon>
        <taxon>Pseudomonadota</taxon>
        <taxon>Gammaproteobacteria</taxon>
        <taxon>Pseudomonadales</taxon>
        <taxon>Pseudomonadaceae</taxon>
        <taxon>Pseudomonas</taxon>
    </lineage>
</organism>
<accession>A0A0A1YIP3</accession>
<feature type="transmembrane region" description="Helical" evidence="1">
    <location>
        <begin position="12"/>
        <end position="33"/>
    </location>
</feature>
<keyword evidence="1" id="KW-1133">Transmembrane helix</keyword>
<keyword evidence="1" id="KW-0472">Membrane</keyword>
<comment type="caution">
    <text evidence="2">The sequence shown here is derived from an EMBL/GenBank/DDBJ whole genome shotgun (WGS) entry which is preliminary data.</text>
</comment>
<sequence length="125" mass="14363">MTLARSQKGLSILGWLMALAVVAFIASAVFKMLPHYLDYMSMEKIITSVETDQAADIKSVGEFYSHVGKGMQVNSIRDLNLQEVLKVKLENNEFRAHLKYEVREPLIQNLDLVARFDKEYRVRMP</sequence>
<dbReference type="AlphaFoldDB" id="A0A0A1YIP3"/>
<evidence type="ECO:0000313" key="2">
    <source>
        <dbReference type="EMBL" id="KFX68838.1"/>
    </source>
</evidence>
<dbReference type="STRING" id="1395571.TMS3_0115225"/>
<evidence type="ECO:0000256" key="1">
    <source>
        <dbReference type="SAM" id="Phobius"/>
    </source>
</evidence>